<dbReference type="AlphaFoldDB" id="A0A3S4UM87"/>
<dbReference type="EMBL" id="LR134363">
    <property type="protein sequence ID" value="VEG73841.1"/>
    <property type="molecule type" value="Genomic_DNA"/>
</dbReference>
<name>A0A3S4UM87_9ACTO</name>
<dbReference type="KEGG" id="asla:NCTC11923_00453"/>
<dbReference type="STRING" id="1278298.GCA_000428685_02138"/>
<protein>
    <submittedName>
        <fullName evidence="2">ABC-type transport system involved in multi-copper enzyme maturation, permease component</fullName>
    </submittedName>
</protein>
<evidence type="ECO:0000313" key="3">
    <source>
        <dbReference type="Proteomes" id="UP000276899"/>
    </source>
</evidence>
<feature type="transmembrane region" description="Helical" evidence="1">
    <location>
        <begin position="25"/>
        <end position="46"/>
    </location>
</feature>
<keyword evidence="1" id="KW-0472">Membrane</keyword>
<gene>
    <name evidence="2" type="ORF">NCTC11923_00453</name>
</gene>
<dbReference type="Proteomes" id="UP000276899">
    <property type="component" value="Chromosome"/>
</dbReference>
<feature type="transmembrane region" description="Helical" evidence="1">
    <location>
        <begin position="111"/>
        <end position="135"/>
    </location>
</feature>
<keyword evidence="3" id="KW-1185">Reference proteome</keyword>
<sequence length="351" mass="37490">MSWKGVRTVAVLELRQRVRATRWRLMLAIWAVVLALVCGGLMAAMLANGYHPASRDYLALYDVVVCFVLGIGLIVAPTLSAMSINGDRADATLALLQATALRAREIAVGKLLAAWLAAMTFLAVALPFLAVLALMADASPLTLLGHALVLLVTLGSVCAIGLGMSGLTARTSASAVLTYLVVAVLVVGTPLATAASTMAARGTQRVIYYEADYDASTDDSVKCEEKPHVEIEEVIHTDRIWWMLTPNPFLMLADISARDTRGDPYAGLLKSSGLGIDEMRNPQPAEVVHYFCDRTATEEPSFDEDSQSPQHLAFWPAGLLVLVLLGTGGVVAAVRRLEVPAGRLPKGVRLA</sequence>
<dbReference type="RefSeq" id="WP_026427120.1">
    <property type="nucleotide sequence ID" value="NZ_CBCRWE010000036.1"/>
</dbReference>
<dbReference type="PANTHER" id="PTHR43471">
    <property type="entry name" value="ABC TRANSPORTER PERMEASE"/>
    <property type="match status" value="1"/>
</dbReference>
<reference evidence="2 3" key="1">
    <citation type="submission" date="2018-12" db="EMBL/GenBank/DDBJ databases">
        <authorList>
            <consortium name="Pathogen Informatics"/>
        </authorList>
    </citation>
    <scope>NUCLEOTIDE SEQUENCE [LARGE SCALE GENOMIC DNA]</scope>
    <source>
        <strain evidence="2 3">NCTC11923</strain>
    </source>
</reference>
<evidence type="ECO:0000313" key="2">
    <source>
        <dbReference type="EMBL" id="VEG73841.1"/>
    </source>
</evidence>
<keyword evidence="1" id="KW-1133">Transmembrane helix</keyword>
<keyword evidence="1" id="KW-0812">Transmembrane</keyword>
<feature type="transmembrane region" description="Helical" evidence="1">
    <location>
        <begin position="141"/>
        <end position="164"/>
    </location>
</feature>
<proteinExistence type="predicted"/>
<organism evidence="2 3">
    <name type="scientific">Actinomyces slackii</name>
    <dbReference type="NCBI Taxonomy" id="52774"/>
    <lineage>
        <taxon>Bacteria</taxon>
        <taxon>Bacillati</taxon>
        <taxon>Actinomycetota</taxon>
        <taxon>Actinomycetes</taxon>
        <taxon>Actinomycetales</taxon>
        <taxon>Actinomycetaceae</taxon>
        <taxon>Actinomyces</taxon>
    </lineage>
</organism>
<evidence type="ECO:0000256" key="1">
    <source>
        <dbReference type="SAM" id="Phobius"/>
    </source>
</evidence>
<dbReference type="PANTHER" id="PTHR43471:SF12">
    <property type="entry name" value="HYPOTHETICAL MEMBRANE PROTEIN, CONSERVED"/>
    <property type="match status" value="1"/>
</dbReference>
<feature type="transmembrane region" description="Helical" evidence="1">
    <location>
        <begin position="312"/>
        <end position="334"/>
    </location>
</feature>
<feature type="transmembrane region" description="Helical" evidence="1">
    <location>
        <begin position="176"/>
        <end position="200"/>
    </location>
</feature>
<accession>A0A3S4UM87</accession>
<feature type="transmembrane region" description="Helical" evidence="1">
    <location>
        <begin position="58"/>
        <end position="79"/>
    </location>
</feature>